<proteinExistence type="predicted"/>
<evidence type="ECO:0000313" key="2">
    <source>
        <dbReference type="Proteomes" id="UP000615755"/>
    </source>
</evidence>
<organism evidence="1 2">
    <name type="scientific">Pseudoalteromonas aurantia 208</name>
    <dbReference type="NCBI Taxonomy" id="1314867"/>
    <lineage>
        <taxon>Bacteria</taxon>
        <taxon>Pseudomonadati</taxon>
        <taxon>Pseudomonadota</taxon>
        <taxon>Gammaproteobacteria</taxon>
        <taxon>Alteromonadales</taxon>
        <taxon>Pseudoalteromonadaceae</taxon>
        <taxon>Pseudoalteromonas</taxon>
    </lineage>
</organism>
<evidence type="ECO:0008006" key="3">
    <source>
        <dbReference type="Google" id="ProtNLM"/>
    </source>
</evidence>
<accession>A0ABR9E6V4</accession>
<dbReference type="RefSeq" id="WP_192506041.1">
    <property type="nucleotide sequence ID" value="NZ_AQGV01000009.1"/>
</dbReference>
<sequence length="122" mass="13530">MELSQNTPLTLPLFLLNDEIETRNIDMPDLVLNVTLDETLLANLCQNPRSDESVSITLDTYDLEVRDVTFSALATGSHQAQLLLNHGPVLSAVLSDESEQVFISPPVEMMPTFDLGEEVEED</sequence>
<keyword evidence="2" id="KW-1185">Reference proteome</keyword>
<dbReference type="EMBL" id="AQGV01000009">
    <property type="protein sequence ID" value="MBE0366532.1"/>
    <property type="molecule type" value="Genomic_DNA"/>
</dbReference>
<dbReference type="Proteomes" id="UP000615755">
    <property type="component" value="Unassembled WGS sequence"/>
</dbReference>
<reference evidence="1 2" key="1">
    <citation type="submission" date="2015-03" db="EMBL/GenBank/DDBJ databases">
        <title>Genome sequence of Pseudoalteromonas aurantia.</title>
        <authorList>
            <person name="Xie B.-B."/>
            <person name="Rong J.-C."/>
            <person name="Qin Q.-L."/>
            <person name="Zhang Y.-Z."/>
        </authorList>
    </citation>
    <scope>NUCLEOTIDE SEQUENCE [LARGE SCALE GENOMIC DNA]</scope>
    <source>
        <strain evidence="1 2">208</strain>
    </source>
</reference>
<comment type="caution">
    <text evidence="1">The sequence shown here is derived from an EMBL/GenBank/DDBJ whole genome shotgun (WGS) entry which is preliminary data.</text>
</comment>
<evidence type="ECO:0000313" key="1">
    <source>
        <dbReference type="EMBL" id="MBE0366532.1"/>
    </source>
</evidence>
<name>A0ABR9E6V4_9GAMM</name>
<protein>
    <recommendedName>
        <fullName evidence="3">Orphan protein</fullName>
    </recommendedName>
</protein>
<gene>
    <name evidence="1" type="ORF">PAUR_a3555</name>
</gene>